<feature type="compositionally biased region" description="Gly residues" evidence="4">
    <location>
        <begin position="518"/>
        <end position="527"/>
    </location>
</feature>
<feature type="compositionally biased region" description="Pro residues" evidence="4">
    <location>
        <begin position="14"/>
        <end position="26"/>
    </location>
</feature>
<feature type="region of interest" description="Disordered" evidence="4">
    <location>
        <begin position="1"/>
        <end position="30"/>
    </location>
</feature>
<evidence type="ECO:0000313" key="5">
    <source>
        <dbReference type="EMBL" id="KAE8261292.1"/>
    </source>
</evidence>
<dbReference type="PANTHER" id="PTHR13989">
    <property type="entry name" value="REPLICATION PROTEIN A-RELATED"/>
    <property type="match status" value="1"/>
</dbReference>
<sequence length="742" mass="79735">MSSGSSQTVLSRPVPVPGPVPGPPAPSASKSRLEIRIPATIINSRGKGKGKGKGKARALDPPLLSLPGHDLTNIQTAGRIYIWANHMHNAIKCFASHINSASLLPALGFPQPVYLLERRPFIHAEIVGMVVGVTEKESRIVYLVDDGTAVLQVIEVLGETGIRKKLRNVGDVVRVVGKIRREWEERALYAHSINLLSDLYAEIQHIHAVALALRTTYQEPLDLASLPTAHLPSPNDHSAETLSEQPRKTTIPPEYLPPVYTNANYYSNAAWVGERYLGGQPIATLPSPDATPPGAKTSVRYQNVFPQFASSPASAAPSSSSLGEGSSFGGGGHRRLRAWYKLKGSELSASRFRPYVAQHIHAFCSTAAAAAGENQASTSRSPPAFTVRYLRRQVELRNHAESVVLRELEKRETKLKSSGVSASSSSISTSSSKHGKQKKKENEKVADDGIQIRKQASKLSSEALAAKVKRLFESIIRQLVDDGVIEIAPECVPLRWPFNGRKFRFRPTQSKTSTAAFRGGGGRGGHQQQGKRWGGTAAEMFLSVEDVEIPFLGSSDSETESQGNEKDKGKGKGKSKTPTTSGPLLRTPKPASRPGPSRRIVIEIPSSSGASATLDSQGRTRTPMAVRLQPNRQRTKKARGTNPVDDAISISSGSGPGSSSSSSTSSSAGITSDTESESSSDEEDGRTSPTPRAKRRTLLGKGVLLDTQRAADVWRQGGVKGTKRRGRQEAYRLTAAVSGLGF</sequence>
<dbReference type="InterPro" id="IPR012340">
    <property type="entry name" value="NA-bd_OB-fold"/>
</dbReference>
<accession>A0A177UBW4</accession>
<name>A0A177UBW4_9BASI</name>
<dbReference type="PANTHER" id="PTHR13989:SF16">
    <property type="entry name" value="REPLICATION PROTEIN A2"/>
    <property type="match status" value="1"/>
</dbReference>
<evidence type="ECO:0000313" key="6">
    <source>
        <dbReference type="Proteomes" id="UP000077671"/>
    </source>
</evidence>
<feature type="region of interest" description="Disordered" evidence="4">
    <location>
        <begin position="415"/>
        <end position="446"/>
    </location>
</feature>
<dbReference type="GO" id="GO:0003677">
    <property type="term" value="F:DNA binding"/>
    <property type="evidence" value="ECO:0007669"/>
    <property type="project" value="UniProtKB-KW"/>
</dbReference>
<evidence type="ECO:0000256" key="4">
    <source>
        <dbReference type="SAM" id="MobiDB-lite"/>
    </source>
</evidence>
<protein>
    <submittedName>
        <fullName evidence="5">Uncharacterized protein</fullName>
    </submittedName>
</protein>
<keyword evidence="3" id="KW-0539">Nucleus</keyword>
<feature type="compositionally biased region" description="Polar residues" evidence="4">
    <location>
        <begin position="1"/>
        <end position="10"/>
    </location>
</feature>
<organism evidence="5 6">
    <name type="scientific">Tilletia caries</name>
    <name type="common">wheat bunt fungus</name>
    <dbReference type="NCBI Taxonomy" id="13290"/>
    <lineage>
        <taxon>Eukaryota</taxon>
        <taxon>Fungi</taxon>
        <taxon>Dikarya</taxon>
        <taxon>Basidiomycota</taxon>
        <taxon>Ustilaginomycotina</taxon>
        <taxon>Exobasidiomycetes</taxon>
        <taxon>Tilletiales</taxon>
        <taxon>Tilletiaceae</taxon>
        <taxon>Tilletia</taxon>
    </lineage>
</organism>
<dbReference type="AlphaFoldDB" id="A0A177UBW4"/>
<feature type="region of interest" description="Disordered" evidence="4">
    <location>
        <begin position="227"/>
        <end position="254"/>
    </location>
</feature>
<gene>
    <name evidence="5" type="ORF">A4X03_0g3380</name>
</gene>
<feature type="compositionally biased region" description="Low complexity" evidence="4">
    <location>
        <begin position="417"/>
        <end position="432"/>
    </location>
</feature>
<proteinExistence type="predicted"/>
<feature type="region of interest" description="Disordered" evidence="4">
    <location>
        <begin position="507"/>
        <end position="533"/>
    </location>
</feature>
<feature type="compositionally biased region" description="Acidic residues" evidence="4">
    <location>
        <begin position="674"/>
        <end position="684"/>
    </location>
</feature>
<dbReference type="Gene3D" id="2.40.50.140">
    <property type="entry name" value="Nucleic acid-binding proteins"/>
    <property type="match status" value="1"/>
</dbReference>
<evidence type="ECO:0000256" key="3">
    <source>
        <dbReference type="ARBA" id="ARBA00023242"/>
    </source>
</evidence>
<feature type="region of interest" description="Disordered" evidence="4">
    <location>
        <begin position="552"/>
        <end position="702"/>
    </location>
</feature>
<dbReference type="InterPro" id="IPR040260">
    <property type="entry name" value="RFA2-like"/>
</dbReference>
<evidence type="ECO:0000256" key="2">
    <source>
        <dbReference type="ARBA" id="ARBA00023125"/>
    </source>
</evidence>
<reference evidence="5" key="2">
    <citation type="journal article" date="2019" name="IMA Fungus">
        <title>Genome sequencing and comparison of five Tilletia species to identify candidate genes for the detection of regulated species infecting wheat.</title>
        <authorList>
            <person name="Nguyen H.D.T."/>
            <person name="Sultana T."/>
            <person name="Kesanakurti P."/>
            <person name="Hambleton S."/>
        </authorList>
    </citation>
    <scope>NUCLEOTIDE SEQUENCE</scope>
    <source>
        <strain evidence="5">DAOMC 238032</strain>
    </source>
</reference>
<comment type="caution">
    <text evidence="5">The sequence shown here is derived from an EMBL/GenBank/DDBJ whole genome shotgun (WGS) entry which is preliminary data.</text>
</comment>
<keyword evidence="2" id="KW-0238">DNA-binding</keyword>
<evidence type="ECO:0000256" key="1">
    <source>
        <dbReference type="ARBA" id="ARBA00004123"/>
    </source>
</evidence>
<dbReference type="SUPFAM" id="SSF50249">
    <property type="entry name" value="Nucleic acid-binding proteins"/>
    <property type="match status" value="1"/>
</dbReference>
<comment type="subcellular location">
    <subcellularLocation>
        <location evidence="1">Nucleus</location>
    </subcellularLocation>
</comment>
<dbReference type="EMBL" id="LWDD02000385">
    <property type="protein sequence ID" value="KAE8261292.1"/>
    <property type="molecule type" value="Genomic_DNA"/>
</dbReference>
<reference evidence="5" key="1">
    <citation type="submission" date="2016-04" db="EMBL/GenBank/DDBJ databases">
        <authorList>
            <person name="Nguyen H.D."/>
            <person name="Kesanakurti P."/>
            <person name="Cullis J."/>
            <person name="Levesque C.A."/>
            <person name="Hambleton S."/>
        </authorList>
    </citation>
    <scope>NUCLEOTIDE SEQUENCE</scope>
    <source>
        <strain evidence="5">DAOMC 238032</strain>
    </source>
</reference>
<feature type="compositionally biased region" description="Low complexity" evidence="4">
    <location>
        <begin position="647"/>
        <end position="673"/>
    </location>
</feature>
<feature type="compositionally biased region" description="Polar residues" evidence="4">
    <location>
        <begin position="605"/>
        <end position="620"/>
    </location>
</feature>
<dbReference type="GO" id="GO:0005634">
    <property type="term" value="C:nucleus"/>
    <property type="evidence" value="ECO:0007669"/>
    <property type="project" value="UniProtKB-SubCell"/>
</dbReference>
<dbReference type="Proteomes" id="UP000077671">
    <property type="component" value="Unassembled WGS sequence"/>
</dbReference>